<dbReference type="Proteomes" id="UP000063308">
    <property type="component" value="Chromosome"/>
</dbReference>
<evidence type="ECO:0000313" key="2">
    <source>
        <dbReference type="Proteomes" id="UP000063308"/>
    </source>
</evidence>
<accession>A0A0E3VX20</accession>
<name>A0A0E3VX20_9BRAD</name>
<dbReference type="AlphaFoldDB" id="A0A0E3VX20"/>
<proteinExistence type="predicted"/>
<protein>
    <submittedName>
        <fullName evidence="1">Uncharacterized protein</fullName>
    </submittedName>
</protein>
<organism evidence="1 2">
    <name type="scientific">Bradyrhizobium diazoefficiens</name>
    <dbReference type="NCBI Taxonomy" id="1355477"/>
    <lineage>
        <taxon>Bacteria</taxon>
        <taxon>Pseudomonadati</taxon>
        <taxon>Pseudomonadota</taxon>
        <taxon>Alphaproteobacteria</taxon>
        <taxon>Hyphomicrobiales</taxon>
        <taxon>Nitrobacteraceae</taxon>
        <taxon>Bradyrhizobium</taxon>
    </lineage>
</organism>
<dbReference type="EMBL" id="AP014685">
    <property type="protein sequence ID" value="BAR61895.1"/>
    <property type="molecule type" value="Genomic_DNA"/>
</dbReference>
<reference evidence="1 2" key="1">
    <citation type="submission" date="2014-11" db="EMBL/GenBank/DDBJ databases">
        <title>Symbiosis island explosion on the genome of extra-slow-growing strains of soybean bradyrhizobia with massive insertion sequences.</title>
        <authorList>
            <person name="Iida T."/>
            <person name="Minamisawa K."/>
        </authorList>
    </citation>
    <scope>NUCLEOTIDE SEQUENCE [LARGE SCALE GENOMIC DNA]</scope>
    <source>
        <strain evidence="1 2">NK6</strain>
    </source>
</reference>
<evidence type="ECO:0000313" key="1">
    <source>
        <dbReference type="EMBL" id="BAR61895.1"/>
    </source>
</evidence>
<sequence>MIEDTRIDEAIVLAGIREQARIFGFDGIRGL</sequence>
<gene>
    <name evidence="1" type="ORF">NK6_8748</name>
</gene>